<protein>
    <submittedName>
        <fullName evidence="1">Uncharacterized protein</fullName>
    </submittedName>
</protein>
<dbReference type="Proteomes" id="UP000305511">
    <property type="component" value="Unassembled WGS sequence"/>
</dbReference>
<evidence type="ECO:0000313" key="2">
    <source>
        <dbReference type="Proteomes" id="UP000305511"/>
    </source>
</evidence>
<name>A0A449FJ57_ENTFL</name>
<dbReference type="AlphaFoldDB" id="A0A449FJ57"/>
<sequence length="110" mass="12933">MNYSDKLFLVEHLKSKLDTELYVITRREDGMQLNLHISGPAYRVIEINSDIQLFIEEQLEFGKETIKFLDDNTEVIIKSSDVENNMYNPLNEAQLKNIIDNALRENRKED</sequence>
<proteinExistence type="predicted"/>
<organism evidence="1 2">
    <name type="scientific">Enterococcus faecalis</name>
    <name type="common">Streptococcus faecalis</name>
    <dbReference type="NCBI Taxonomy" id="1351"/>
    <lineage>
        <taxon>Bacteria</taxon>
        <taxon>Bacillati</taxon>
        <taxon>Bacillota</taxon>
        <taxon>Bacilli</taxon>
        <taxon>Lactobacillales</taxon>
        <taxon>Enterococcaceae</taxon>
        <taxon>Enterococcus</taxon>
    </lineage>
</organism>
<gene>
    <name evidence="1" type="ORF">EY666_19525</name>
</gene>
<comment type="caution">
    <text evidence="1">The sequence shown here is derived from an EMBL/GenBank/DDBJ whole genome shotgun (WGS) entry which is preliminary data.</text>
</comment>
<dbReference type="RefSeq" id="WP_010823034.1">
    <property type="nucleotide sequence ID" value="NZ_CAACYA010000002.1"/>
</dbReference>
<reference evidence="1 2" key="1">
    <citation type="submission" date="2019-02" db="EMBL/GenBank/DDBJ databases">
        <title>Bacteria dissemination in different level of health care in South Africa: the effectiveness of infections prevention and control.</title>
        <authorList>
            <person name="Shobo C."/>
            <person name="Amoako D.G."/>
            <person name="Allam M."/>
            <person name="Ismail A."/>
            <person name="Bester L.A."/>
            <person name="Essack S.Y."/>
        </authorList>
    </citation>
    <scope>NUCLEOTIDE SEQUENCE [LARGE SCALE GENOMIC DNA]</scope>
    <source>
        <strain evidence="1 2">2SIL2</strain>
    </source>
</reference>
<accession>A0A449FJ57</accession>
<dbReference type="EMBL" id="SIYF01000747">
    <property type="protein sequence ID" value="TKK57401.1"/>
    <property type="molecule type" value="Genomic_DNA"/>
</dbReference>
<evidence type="ECO:0000313" key="1">
    <source>
        <dbReference type="EMBL" id="TKK57401.1"/>
    </source>
</evidence>